<keyword evidence="2" id="KW-0489">Methyltransferase</keyword>
<evidence type="ECO:0000256" key="4">
    <source>
        <dbReference type="ARBA" id="ARBA00022691"/>
    </source>
</evidence>
<feature type="domain" description="Type ISP restriction-modification enzyme LLaBIII C-terminal specificity" evidence="7">
    <location>
        <begin position="766"/>
        <end position="1143"/>
    </location>
</feature>
<evidence type="ECO:0000256" key="2">
    <source>
        <dbReference type="ARBA" id="ARBA00022603"/>
    </source>
</evidence>
<feature type="domain" description="Type II methyltransferase M.TaqI-like" evidence="6">
    <location>
        <begin position="529"/>
        <end position="654"/>
    </location>
</feature>
<dbReference type="EMBL" id="JBIHMM010000009">
    <property type="protein sequence ID" value="MFH0255472.1"/>
    <property type="molecule type" value="Genomic_DNA"/>
</dbReference>
<evidence type="ECO:0000256" key="1">
    <source>
        <dbReference type="ARBA" id="ARBA00011900"/>
    </source>
</evidence>
<dbReference type="RefSeq" id="WP_377173345.1">
    <property type="nucleotide sequence ID" value="NZ_JBHTJC010000010.1"/>
</dbReference>
<name>A0ABW7IB86_9RHOB</name>
<comment type="caution">
    <text evidence="8">The sequence shown here is derived from an EMBL/GenBank/DDBJ whole genome shotgun (WGS) entry which is preliminary data.</text>
</comment>
<organism evidence="8 9">
    <name type="scientific">Roseovarius aquimarinus</name>
    <dbReference type="NCBI Taxonomy" id="1229156"/>
    <lineage>
        <taxon>Bacteria</taxon>
        <taxon>Pseudomonadati</taxon>
        <taxon>Pseudomonadota</taxon>
        <taxon>Alphaproteobacteria</taxon>
        <taxon>Rhodobacterales</taxon>
        <taxon>Roseobacteraceae</taxon>
        <taxon>Roseovarius</taxon>
    </lineage>
</organism>
<dbReference type="PANTHER" id="PTHR33841:SF1">
    <property type="entry name" value="DNA METHYLTRANSFERASE A"/>
    <property type="match status" value="1"/>
</dbReference>
<reference evidence="8 9" key="1">
    <citation type="submission" date="2024-10" db="EMBL/GenBank/DDBJ databases">
        <authorList>
            <person name="Yang X.-N."/>
        </authorList>
    </citation>
    <scope>NUCLEOTIDE SEQUENCE [LARGE SCALE GENOMIC DNA]</scope>
    <source>
        <strain evidence="8 9">CAU 1059</strain>
    </source>
</reference>
<comment type="catalytic activity">
    <reaction evidence="5">
        <text>a 2'-deoxyadenosine in DNA + S-adenosyl-L-methionine = an N(6)-methyl-2'-deoxyadenosine in DNA + S-adenosyl-L-homocysteine + H(+)</text>
        <dbReference type="Rhea" id="RHEA:15197"/>
        <dbReference type="Rhea" id="RHEA-COMP:12418"/>
        <dbReference type="Rhea" id="RHEA-COMP:12419"/>
        <dbReference type="ChEBI" id="CHEBI:15378"/>
        <dbReference type="ChEBI" id="CHEBI:57856"/>
        <dbReference type="ChEBI" id="CHEBI:59789"/>
        <dbReference type="ChEBI" id="CHEBI:90615"/>
        <dbReference type="ChEBI" id="CHEBI:90616"/>
        <dbReference type="EC" id="2.1.1.72"/>
    </reaction>
</comment>
<dbReference type="EC" id="2.1.1.72" evidence="1"/>
<accession>A0ABW7IB86</accession>
<proteinExistence type="predicted"/>
<dbReference type="Gene3D" id="3.40.50.150">
    <property type="entry name" value="Vaccinia Virus protein VP39"/>
    <property type="match status" value="1"/>
</dbReference>
<dbReference type="Pfam" id="PF18135">
    <property type="entry name" value="Type_ISP_C"/>
    <property type="match status" value="1"/>
</dbReference>
<keyword evidence="4" id="KW-0949">S-adenosyl-L-methionine</keyword>
<dbReference type="Proteomes" id="UP001607157">
    <property type="component" value="Unassembled WGS sequence"/>
</dbReference>
<evidence type="ECO:0000259" key="6">
    <source>
        <dbReference type="Pfam" id="PF07669"/>
    </source>
</evidence>
<dbReference type="Pfam" id="PF07669">
    <property type="entry name" value="Eco57I"/>
    <property type="match status" value="1"/>
</dbReference>
<dbReference type="InterPro" id="IPR029063">
    <property type="entry name" value="SAM-dependent_MTases_sf"/>
</dbReference>
<dbReference type="InterPro" id="IPR011639">
    <property type="entry name" value="MethylTrfase_TaqI-like_dom"/>
</dbReference>
<dbReference type="SUPFAM" id="SSF53335">
    <property type="entry name" value="S-adenosyl-L-methionine-dependent methyltransferases"/>
    <property type="match status" value="1"/>
</dbReference>
<protein>
    <recommendedName>
        <fullName evidence="1">site-specific DNA-methyltransferase (adenine-specific)</fullName>
        <ecNumber evidence="1">2.1.1.72</ecNumber>
    </recommendedName>
</protein>
<evidence type="ECO:0000256" key="3">
    <source>
        <dbReference type="ARBA" id="ARBA00022679"/>
    </source>
</evidence>
<evidence type="ECO:0000256" key="5">
    <source>
        <dbReference type="ARBA" id="ARBA00047942"/>
    </source>
</evidence>
<dbReference type="InterPro" id="IPR050953">
    <property type="entry name" value="N4_N6_ade-DNA_methylase"/>
</dbReference>
<gene>
    <name evidence="8" type="ORF">ACGRVM_16320</name>
</gene>
<sequence length="1167" mass="131964">MGRITASDLNKVSNFEQLVELLRDGLEWPIGEDYGFDDVVFEYEASELGLKKDEVAKIREIHQLRPLATNQPWGIFFISMEDKVIPITVLRRILKALVVKKRAGTQPTDRRTWDKSDLIFAASFGKSGARELAFIHFSDGKATGDLPVMKVLGWNARDTILKHEYVASTLREKLAWPDDQEDAEAWRKAWASAFELRLNETIKTSKDLAVRLADLASDIRARVNQLLIAEDDTGPMRTMLLAFRKNLIHDLDEDGFADMFAQTIAYGMLAARISRPMGIVADNLADMVPPTNPFLKELFGNFLNIGGRDKRRGLDFDELGVRDVVDVLNEANMSAVLRDFGDRNPKEDPVIHFYELFLKEYDPKKRMQRGVFYTPRPVVNFIVRGVDEILRTEFGLPLGLADTSTWAEVAARNDRITLPAHVKPDAPFVQILDPATGTGTFMVEVIDLIHKRMGEYWKGQGKSSAEIKAAWNAYVPAHLLPRLTAFELMMAPYTIAHMKVGLKLSETGYNFGSEERARIFLTNALEPARDLDLEERMRSFALAHEAAQANVAKDKIAITVVVGNPPYSVKSFNMGKWITDLCEPYKENVRKEESQIQSLSNDYIKFLRYAQTRIDRSLSGVVGMITGHGYMLGTQPRDLRNSLYASFEQIRVLNLNGSVRRDGVEGVDEPVFEIMTGVGIGLFSGFAKKAAQQAKYLSVEGSLEYKMDWMLNTTLSMIHSKDTPPIPPNFFFWPMGGLSFEYQQGFDIPDFFGTGNRHADKEVYWSTGFTSQQDELAIAFDEAQFDSRMHDLANSASRTAIAELYRTCKTGQWDYDAAKKFAREGKWKAAIAKVSYRPFDQRYTILDKRVLTILREQVQSQLDSSNLALTVSRAINDLEFAHCLVVERRVDRTSLSSKSSTNAYVFPLWSKIAAGERLRRPNINRNSAQVFGKALDLTYEDGIPRGEQQSFGPDFQRQKTEQLGLLKTPWDGRGDLEKSFGPRDLFDYIYAVLHSPGYRSRYAEFLKSDFPRVPAPATRAAFAALAVLGRQLVALHLLRPEESPILKSPGIRFAGSGEARVERGYPEYENGKVMINANRWFEDVPKETWEFHVGGYQVCEKWLKDRAGKGGKKPHPGLILTDEDILHYRRAVTALTETRRLMAEIDQVIETHGGWPGAFKMESQVDA</sequence>
<keyword evidence="9" id="KW-1185">Reference proteome</keyword>
<dbReference type="InterPro" id="IPR041635">
    <property type="entry name" value="Type_ISP_LLaBIII_C"/>
</dbReference>
<evidence type="ECO:0000313" key="8">
    <source>
        <dbReference type="EMBL" id="MFH0255472.1"/>
    </source>
</evidence>
<evidence type="ECO:0000259" key="7">
    <source>
        <dbReference type="Pfam" id="PF18135"/>
    </source>
</evidence>
<dbReference type="PRINTS" id="PR00507">
    <property type="entry name" value="N12N6MTFRASE"/>
</dbReference>
<keyword evidence="3" id="KW-0808">Transferase</keyword>
<dbReference type="PANTHER" id="PTHR33841">
    <property type="entry name" value="DNA METHYLTRANSFERASE YEEA-RELATED"/>
    <property type="match status" value="1"/>
</dbReference>
<evidence type="ECO:0000313" key="9">
    <source>
        <dbReference type="Proteomes" id="UP001607157"/>
    </source>
</evidence>